<dbReference type="SMART" id="SM00079">
    <property type="entry name" value="PBPe"/>
    <property type="match status" value="1"/>
</dbReference>
<feature type="compositionally biased region" description="Polar residues" evidence="15">
    <location>
        <begin position="316"/>
        <end position="344"/>
    </location>
</feature>
<reference evidence="18" key="1">
    <citation type="submission" date="2021-02" db="EMBL/GenBank/DDBJ databases">
        <authorList>
            <person name="Nowell W R."/>
        </authorList>
    </citation>
    <scope>NUCLEOTIDE SEQUENCE</scope>
</reference>
<dbReference type="FunFam" id="3.40.190.10:FF:000060">
    <property type="entry name" value="Glutamate receptor ionotropic, kainate 1"/>
    <property type="match status" value="1"/>
</dbReference>
<evidence type="ECO:0000256" key="7">
    <source>
        <dbReference type="ARBA" id="ARBA00023065"/>
    </source>
</evidence>
<dbReference type="InterPro" id="IPR001320">
    <property type="entry name" value="Iontro_rcpt_C"/>
</dbReference>
<keyword evidence="8 16" id="KW-0472">Membrane</keyword>
<dbReference type="EMBL" id="CAJOBJ010049457">
    <property type="protein sequence ID" value="CAF4366749.1"/>
    <property type="molecule type" value="Genomic_DNA"/>
</dbReference>
<feature type="region of interest" description="Disordered" evidence="15">
    <location>
        <begin position="316"/>
        <end position="376"/>
    </location>
</feature>
<dbReference type="AlphaFoldDB" id="A0A8S2UYM4"/>
<feature type="compositionally biased region" description="Polar residues" evidence="15">
    <location>
        <begin position="356"/>
        <end position="366"/>
    </location>
</feature>
<keyword evidence="13" id="KW-0407">Ion channel</keyword>
<evidence type="ECO:0000256" key="5">
    <source>
        <dbReference type="ARBA" id="ARBA00022989"/>
    </source>
</evidence>
<organism evidence="18 19">
    <name type="scientific">Rotaria magnacalcarata</name>
    <dbReference type="NCBI Taxonomy" id="392030"/>
    <lineage>
        <taxon>Eukaryota</taxon>
        <taxon>Metazoa</taxon>
        <taxon>Spiralia</taxon>
        <taxon>Gnathifera</taxon>
        <taxon>Rotifera</taxon>
        <taxon>Eurotatoria</taxon>
        <taxon>Bdelloidea</taxon>
        <taxon>Philodinida</taxon>
        <taxon>Philodinidae</taxon>
        <taxon>Rotaria</taxon>
    </lineage>
</organism>
<keyword evidence="2" id="KW-1003">Cell membrane</keyword>
<dbReference type="PANTHER" id="PTHR18966">
    <property type="entry name" value="IONOTROPIC GLUTAMATE RECEPTOR"/>
    <property type="match status" value="1"/>
</dbReference>
<proteinExistence type="predicted"/>
<evidence type="ECO:0000313" key="18">
    <source>
        <dbReference type="EMBL" id="CAF4366749.1"/>
    </source>
</evidence>
<dbReference type="GO" id="GO:0015276">
    <property type="term" value="F:ligand-gated monoatomic ion channel activity"/>
    <property type="evidence" value="ECO:0007669"/>
    <property type="project" value="InterPro"/>
</dbReference>
<evidence type="ECO:0000256" key="1">
    <source>
        <dbReference type="ARBA" id="ARBA00022448"/>
    </source>
</evidence>
<keyword evidence="5 16" id="KW-1133">Transmembrane helix</keyword>
<gene>
    <name evidence="18" type="ORF">GIL414_LOCUS28656</name>
</gene>
<evidence type="ECO:0000256" key="13">
    <source>
        <dbReference type="ARBA" id="ARBA00023303"/>
    </source>
</evidence>
<keyword evidence="9" id="KW-0675">Receptor</keyword>
<evidence type="ECO:0000313" key="19">
    <source>
        <dbReference type="Proteomes" id="UP000681720"/>
    </source>
</evidence>
<comment type="caution">
    <text evidence="18">The sequence shown here is derived from an EMBL/GenBank/DDBJ whole genome shotgun (WGS) entry which is preliminary data.</text>
</comment>
<keyword evidence="12" id="KW-1071">Ligand-gated ion channel</keyword>
<keyword evidence="1" id="KW-0813">Transport</keyword>
<accession>A0A8S2UYM4</accession>
<keyword evidence="11" id="KW-0628">Postsynaptic cell membrane</keyword>
<keyword evidence="6" id="KW-0770">Synapse</keyword>
<evidence type="ECO:0000256" key="16">
    <source>
        <dbReference type="SAM" id="Phobius"/>
    </source>
</evidence>
<evidence type="ECO:0000256" key="2">
    <source>
        <dbReference type="ARBA" id="ARBA00022475"/>
    </source>
</evidence>
<protein>
    <recommendedName>
        <fullName evidence="17">Ionotropic glutamate receptor C-terminal domain-containing protein</fullName>
    </recommendedName>
</protein>
<dbReference type="Pfam" id="PF00060">
    <property type="entry name" value="Lig_chan"/>
    <property type="match status" value="1"/>
</dbReference>
<evidence type="ECO:0000256" key="8">
    <source>
        <dbReference type="ARBA" id="ARBA00023136"/>
    </source>
</evidence>
<feature type="compositionally biased region" description="Polar residues" evidence="15">
    <location>
        <begin position="234"/>
        <end position="246"/>
    </location>
</feature>
<evidence type="ECO:0000256" key="6">
    <source>
        <dbReference type="ARBA" id="ARBA00023018"/>
    </source>
</evidence>
<evidence type="ECO:0000256" key="14">
    <source>
        <dbReference type="ARBA" id="ARBA00034104"/>
    </source>
</evidence>
<evidence type="ECO:0000256" key="3">
    <source>
        <dbReference type="ARBA" id="ARBA00022692"/>
    </source>
</evidence>
<dbReference type="InterPro" id="IPR015683">
    <property type="entry name" value="Ionotropic_Glu_rcpt"/>
</dbReference>
<keyword evidence="10" id="KW-0325">Glycoprotein</keyword>
<feature type="domain" description="Ionotropic glutamate receptor C-terminal" evidence="17">
    <location>
        <begin position="1"/>
        <end position="179"/>
    </location>
</feature>
<evidence type="ECO:0000256" key="9">
    <source>
        <dbReference type="ARBA" id="ARBA00023170"/>
    </source>
</evidence>
<dbReference type="SUPFAM" id="SSF53850">
    <property type="entry name" value="Periplasmic binding protein-like II"/>
    <property type="match status" value="1"/>
</dbReference>
<evidence type="ECO:0000259" key="17">
    <source>
        <dbReference type="SMART" id="SM00079"/>
    </source>
</evidence>
<sequence>SDVSPSAISTRLVSGIWWFFTLILISSYTANLAAFLTVEKLVNPIESAEDLAKQTKIKYGVVSGGSTEQFFRESSIPTYQTMWNYMNSYPDAFVGKNQEGIDRVKDESYAFLMESTSIEYTVQRECNLTQIGGLLDNKGYGIGLPEGGVCLSLLVAILEFLWHARKNHENRRHSVWWELVKELRFSIQCGASNRKALIARRCSQCSGDNEGIELNELRQQNQLINRLHSNRSSLSGATNLSSTLQVQKRRATTEHTSEIDKFDTLLMLAAERTNYLDQRRKRYFHESHNEQKHHHLSASPQRKDIPLVLVEKYGSNEQPTSRSHQVHFSTNGDSSARSSFQFPNTEDDDGDPNAADISSGSTSSVNGRPLPRVSRL</sequence>
<feature type="region of interest" description="Disordered" evidence="15">
    <location>
        <begin position="234"/>
        <end position="256"/>
    </location>
</feature>
<name>A0A8S2UYM4_9BILA</name>
<evidence type="ECO:0000256" key="11">
    <source>
        <dbReference type="ARBA" id="ARBA00023257"/>
    </source>
</evidence>
<evidence type="ECO:0000256" key="15">
    <source>
        <dbReference type="SAM" id="MobiDB-lite"/>
    </source>
</evidence>
<evidence type="ECO:0000256" key="4">
    <source>
        <dbReference type="ARBA" id="ARBA00022729"/>
    </source>
</evidence>
<comment type="subcellular location">
    <subcellularLocation>
        <location evidence="14">Postsynaptic cell membrane</location>
        <topology evidence="14">Multi-pass membrane protein</topology>
    </subcellularLocation>
</comment>
<keyword evidence="4" id="KW-0732">Signal</keyword>
<dbReference type="GO" id="GO:0045211">
    <property type="term" value="C:postsynaptic membrane"/>
    <property type="evidence" value="ECO:0007669"/>
    <property type="project" value="UniProtKB-SubCell"/>
</dbReference>
<dbReference type="Gene3D" id="3.40.190.10">
    <property type="entry name" value="Periplasmic binding protein-like II"/>
    <property type="match status" value="1"/>
</dbReference>
<feature type="non-terminal residue" evidence="18">
    <location>
        <position position="376"/>
    </location>
</feature>
<evidence type="ECO:0000256" key="12">
    <source>
        <dbReference type="ARBA" id="ARBA00023286"/>
    </source>
</evidence>
<feature type="transmembrane region" description="Helical" evidence="16">
    <location>
        <begin position="12"/>
        <end position="36"/>
    </location>
</feature>
<keyword evidence="3 16" id="KW-0812">Transmembrane</keyword>
<evidence type="ECO:0000256" key="10">
    <source>
        <dbReference type="ARBA" id="ARBA00023180"/>
    </source>
</evidence>
<keyword evidence="7" id="KW-0406">Ion transport</keyword>
<dbReference type="Proteomes" id="UP000681720">
    <property type="component" value="Unassembled WGS sequence"/>
</dbReference>